<feature type="domain" description="Response regulatory" evidence="8">
    <location>
        <begin position="3"/>
        <end position="119"/>
    </location>
</feature>
<organism evidence="9 10">
    <name type="scientific">Sediminitomix flava</name>
    <dbReference type="NCBI Taxonomy" id="379075"/>
    <lineage>
        <taxon>Bacteria</taxon>
        <taxon>Pseudomonadati</taxon>
        <taxon>Bacteroidota</taxon>
        <taxon>Cytophagia</taxon>
        <taxon>Cytophagales</taxon>
        <taxon>Flammeovirgaceae</taxon>
        <taxon>Sediminitomix</taxon>
    </lineage>
</organism>
<dbReference type="PROSITE" id="PS50110">
    <property type="entry name" value="RESPONSE_REGULATORY"/>
    <property type="match status" value="1"/>
</dbReference>
<dbReference type="PRINTS" id="PR00038">
    <property type="entry name" value="HTHLUXR"/>
</dbReference>
<feature type="coiled-coil region" evidence="6">
    <location>
        <begin position="134"/>
        <end position="168"/>
    </location>
</feature>
<accession>A0A315ZB34</accession>
<evidence type="ECO:0000256" key="5">
    <source>
        <dbReference type="PROSITE-ProRule" id="PRU00169"/>
    </source>
</evidence>
<evidence type="ECO:0000256" key="2">
    <source>
        <dbReference type="ARBA" id="ARBA00023015"/>
    </source>
</evidence>
<dbReference type="SUPFAM" id="SSF52172">
    <property type="entry name" value="CheY-like"/>
    <property type="match status" value="1"/>
</dbReference>
<dbReference type="GO" id="GO:0006355">
    <property type="term" value="P:regulation of DNA-templated transcription"/>
    <property type="evidence" value="ECO:0007669"/>
    <property type="project" value="InterPro"/>
</dbReference>
<dbReference type="InterPro" id="IPR001789">
    <property type="entry name" value="Sig_transdc_resp-reg_receiver"/>
</dbReference>
<evidence type="ECO:0000256" key="1">
    <source>
        <dbReference type="ARBA" id="ARBA00022553"/>
    </source>
</evidence>
<evidence type="ECO:0000313" key="10">
    <source>
        <dbReference type="Proteomes" id="UP000245535"/>
    </source>
</evidence>
<keyword evidence="6" id="KW-0175">Coiled coil</keyword>
<evidence type="ECO:0000259" key="7">
    <source>
        <dbReference type="PROSITE" id="PS50043"/>
    </source>
</evidence>
<evidence type="ECO:0000256" key="3">
    <source>
        <dbReference type="ARBA" id="ARBA00023125"/>
    </source>
</evidence>
<dbReference type="Gene3D" id="3.40.50.2300">
    <property type="match status" value="1"/>
</dbReference>
<dbReference type="CDD" id="cd17535">
    <property type="entry name" value="REC_NarL-like"/>
    <property type="match status" value="1"/>
</dbReference>
<dbReference type="GO" id="GO:0000160">
    <property type="term" value="P:phosphorelay signal transduction system"/>
    <property type="evidence" value="ECO:0007669"/>
    <property type="project" value="InterPro"/>
</dbReference>
<reference evidence="9 10" key="1">
    <citation type="submission" date="2018-03" db="EMBL/GenBank/DDBJ databases">
        <title>Genomic Encyclopedia of Archaeal and Bacterial Type Strains, Phase II (KMG-II): from individual species to whole genera.</title>
        <authorList>
            <person name="Goeker M."/>
        </authorList>
    </citation>
    <scope>NUCLEOTIDE SEQUENCE [LARGE SCALE GENOMIC DNA]</scope>
    <source>
        <strain evidence="9 10">DSM 28229</strain>
    </source>
</reference>
<dbReference type="CDD" id="cd06170">
    <property type="entry name" value="LuxR_C_like"/>
    <property type="match status" value="1"/>
</dbReference>
<gene>
    <name evidence="9" type="ORF">BC781_10243</name>
</gene>
<feature type="domain" description="HTH luxR-type" evidence="7">
    <location>
        <begin position="143"/>
        <end position="208"/>
    </location>
</feature>
<dbReference type="RefSeq" id="WP_109616645.1">
    <property type="nucleotide sequence ID" value="NZ_QGDO01000002.1"/>
</dbReference>
<dbReference type="EMBL" id="QGDO01000002">
    <property type="protein sequence ID" value="PWJ42502.1"/>
    <property type="molecule type" value="Genomic_DNA"/>
</dbReference>
<feature type="modified residue" description="4-aspartylphosphate" evidence="5">
    <location>
        <position position="54"/>
    </location>
</feature>
<evidence type="ECO:0000256" key="4">
    <source>
        <dbReference type="ARBA" id="ARBA00023163"/>
    </source>
</evidence>
<sequence>MINIALIDDHRIVRDGIKLYLSDAEGINVIGEASDGIQGFLLLEKEVVDIVLLDVNMKNMDGITTMKKIAESKIDTKVIALSMLNDSQTVKQMIEAGVHGYILKNCSRNELIKAIQTVYEGDNYYTPEITQIVIQSLKQKKSSQATEIDITQREMEILRLILEEKTNKEIAEELFISPRTVDAHKRNLLEKTQSKNVAGLVLFAIRNGIFQDLF</sequence>
<keyword evidence="10" id="KW-1185">Reference proteome</keyword>
<keyword evidence="2" id="KW-0805">Transcription regulation</keyword>
<dbReference type="AlphaFoldDB" id="A0A315ZB34"/>
<dbReference type="InterPro" id="IPR011006">
    <property type="entry name" value="CheY-like_superfamily"/>
</dbReference>
<dbReference type="InterPro" id="IPR000792">
    <property type="entry name" value="Tscrpt_reg_LuxR_C"/>
</dbReference>
<dbReference type="InterPro" id="IPR039420">
    <property type="entry name" value="WalR-like"/>
</dbReference>
<proteinExistence type="predicted"/>
<dbReference type="PROSITE" id="PS50043">
    <property type="entry name" value="HTH_LUXR_2"/>
    <property type="match status" value="1"/>
</dbReference>
<name>A0A315ZB34_SEDFL</name>
<dbReference type="GO" id="GO:0003677">
    <property type="term" value="F:DNA binding"/>
    <property type="evidence" value="ECO:0007669"/>
    <property type="project" value="UniProtKB-KW"/>
</dbReference>
<dbReference type="PANTHER" id="PTHR43214">
    <property type="entry name" value="TWO-COMPONENT RESPONSE REGULATOR"/>
    <property type="match status" value="1"/>
</dbReference>
<dbReference type="SMART" id="SM00448">
    <property type="entry name" value="REC"/>
    <property type="match status" value="1"/>
</dbReference>
<protein>
    <submittedName>
        <fullName evidence="9">LuxR family two component transcriptional regulator</fullName>
    </submittedName>
</protein>
<comment type="caution">
    <text evidence="9">The sequence shown here is derived from an EMBL/GenBank/DDBJ whole genome shotgun (WGS) entry which is preliminary data.</text>
</comment>
<dbReference type="InterPro" id="IPR016032">
    <property type="entry name" value="Sig_transdc_resp-reg_C-effctor"/>
</dbReference>
<keyword evidence="1 5" id="KW-0597">Phosphoprotein</keyword>
<dbReference type="Pfam" id="PF00072">
    <property type="entry name" value="Response_reg"/>
    <property type="match status" value="1"/>
</dbReference>
<keyword evidence="4" id="KW-0804">Transcription</keyword>
<dbReference type="InterPro" id="IPR058245">
    <property type="entry name" value="NreC/VraR/RcsB-like_REC"/>
</dbReference>
<dbReference type="PANTHER" id="PTHR43214:SF41">
    <property type="entry name" value="NITRATE_NITRITE RESPONSE REGULATOR PROTEIN NARP"/>
    <property type="match status" value="1"/>
</dbReference>
<dbReference type="Proteomes" id="UP000245535">
    <property type="component" value="Unassembled WGS sequence"/>
</dbReference>
<evidence type="ECO:0000259" key="8">
    <source>
        <dbReference type="PROSITE" id="PS50110"/>
    </source>
</evidence>
<keyword evidence="3" id="KW-0238">DNA-binding</keyword>
<dbReference type="SMART" id="SM00421">
    <property type="entry name" value="HTH_LUXR"/>
    <property type="match status" value="1"/>
</dbReference>
<evidence type="ECO:0000256" key="6">
    <source>
        <dbReference type="SAM" id="Coils"/>
    </source>
</evidence>
<evidence type="ECO:0000313" key="9">
    <source>
        <dbReference type="EMBL" id="PWJ42502.1"/>
    </source>
</evidence>
<dbReference type="SUPFAM" id="SSF46894">
    <property type="entry name" value="C-terminal effector domain of the bipartite response regulators"/>
    <property type="match status" value="1"/>
</dbReference>
<dbReference type="OrthoDB" id="9797341at2"/>
<dbReference type="Pfam" id="PF00196">
    <property type="entry name" value="GerE"/>
    <property type="match status" value="1"/>
</dbReference>